<evidence type="ECO:0000256" key="2">
    <source>
        <dbReference type="ARBA" id="ARBA00004413"/>
    </source>
</evidence>
<dbReference type="GO" id="GO:0003774">
    <property type="term" value="F:cytoskeletal motor activity"/>
    <property type="evidence" value="ECO:0007669"/>
    <property type="project" value="InterPro"/>
</dbReference>
<protein>
    <recommendedName>
        <fullName evidence="4">Flagellar motor switch protein FliG</fullName>
    </recommendedName>
</protein>
<dbReference type="PANTHER" id="PTHR30534">
    <property type="entry name" value="FLAGELLAR MOTOR SWITCH PROTEIN FLIG"/>
    <property type="match status" value="1"/>
</dbReference>
<evidence type="ECO:0000256" key="7">
    <source>
        <dbReference type="ARBA" id="ARBA00022779"/>
    </source>
</evidence>
<evidence type="ECO:0000256" key="5">
    <source>
        <dbReference type="ARBA" id="ARBA00022475"/>
    </source>
</evidence>
<keyword evidence="5" id="KW-1003">Cell membrane</keyword>
<evidence type="ECO:0000313" key="14">
    <source>
        <dbReference type="Proteomes" id="UP000308230"/>
    </source>
</evidence>
<dbReference type="GO" id="GO:0009425">
    <property type="term" value="C:bacterial-type flagellum basal body"/>
    <property type="evidence" value="ECO:0007669"/>
    <property type="project" value="UniProtKB-SubCell"/>
</dbReference>
<dbReference type="NCBIfam" id="TIGR00207">
    <property type="entry name" value="fliG"/>
    <property type="match status" value="1"/>
</dbReference>
<evidence type="ECO:0000256" key="4">
    <source>
        <dbReference type="ARBA" id="ARBA00021870"/>
    </source>
</evidence>
<feature type="domain" description="Flagellar motor switch protein FliG C-terminal" evidence="10">
    <location>
        <begin position="221"/>
        <end position="327"/>
    </location>
</feature>
<accession>A0A5R9F2C3</accession>
<keyword evidence="8" id="KW-0472">Membrane</keyword>
<evidence type="ECO:0000313" key="13">
    <source>
        <dbReference type="EMBL" id="TLS36630.1"/>
    </source>
</evidence>
<dbReference type="Pfam" id="PF01706">
    <property type="entry name" value="FliG_C"/>
    <property type="match status" value="1"/>
</dbReference>
<comment type="caution">
    <text evidence="13">The sequence shown here is derived from an EMBL/GenBank/DDBJ whole genome shotgun (WGS) entry which is preliminary data.</text>
</comment>
<dbReference type="InterPro" id="IPR000090">
    <property type="entry name" value="Flg_Motor_Flig"/>
</dbReference>
<reference evidence="13 14" key="1">
    <citation type="submission" date="2019-04" db="EMBL/GenBank/DDBJ databases">
        <title>Bacillus caeni sp. nov., a bacterium isolated from mangrove sediment.</title>
        <authorList>
            <person name="Huang H."/>
            <person name="Mo K."/>
            <person name="Hu Y."/>
        </authorList>
    </citation>
    <scope>NUCLEOTIDE SEQUENCE [LARGE SCALE GENOMIC DNA]</scope>
    <source>
        <strain evidence="13 14">HB172195</strain>
    </source>
</reference>
<dbReference type="SUPFAM" id="SSF48029">
    <property type="entry name" value="FliG"/>
    <property type="match status" value="2"/>
</dbReference>
<name>A0A5R9F2C3_9BACL</name>
<comment type="similarity">
    <text evidence="3">Belongs to the FliG family.</text>
</comment>
<evidence type="ECO:0000256" key="9">
    <source>
        <dbReference type="ARBA" id="ARBA00023143"/>
    </source>
</evidence>
<evidence type="ECO:0000256" key="8">
    <source>
        <dbReference type="ARBA" id="ARBA00023136"/>
    </source>
</evidence>
<dbReference type="InterPro" id="IPR032779">
    <property type="entry name" value="FliG_M"/>
</dbReference>
<dbReference type="GO" id="GO:0005886">
    <property type="term" value="C:plasma membrane"/>
    <property type="evidence" value="ECO:0007669"/>
    <property type="project" value="UniProtKB-SubCell"/>
</dbReference>
<dbReference type="PIRSF" id="PIRSF003161">
    <property type="entry name" value="FliG"/>
    <property type="match status" value="1"/>
</dbReference>
<evidence type="ECO:0000256" key="6">
    <source>
        <dbReference type="ARBA" id="ARBA00022500"/>
    </source>
</evidence>
<dbReference type="InterPro" id="IPR011002">
    <property type="entry name" value="FliG_a-hlx"/>
</dbReference>
<keyword evidence="6" id="KW-0145">Chemotaxis</keyword>
<dbReference type="Pfam" id="PF14842">
    <property type="entry name" value="FliG_N"/>
    <property type="match status" value="1"/>
</dbReference>
<dbReference type="GO" id="GO:0071973">
    <property type="term" value="P:bacterial-type flagellum-dependent cell motility"/>
    <property type="evidence" value="ECO:0007669"/>
    <property type="project" value="InterPro"/>
</dbReference>
<evidence type="ECO:0000259" key="12">
    <source>
        <dbReference type="Pfam" id="PF14842"/>
    </source>
</evidence>
<keyword evidence="13" id="KW-0282">Flagellum</keyword>
<feature type="domain" description="Flagellar motor switch protein FliG middle" evidence="11">
    <location>
        <begin position="118"/>
        <end position="192"/>
    </location>
</feature>
<evidence type="ECO:0000259" key="11">
    <source>
        <dbReference type="Pfam" id="PF14841"/>
    </source>
</evidence>
<dbReference type="InterPro" id="IPR028263">
    <property type="entry name" value="FliG_N"/>
</dbReference>
<dbReference type="FunFam" id="1.10.220.30:FF:000001">
    <property type="entry name" value="Flagellar motor switch protein FliG"/>
    <property type="match status" value="1"/>
</dbReference>
<dbReference type="PRINTS" id="PR00954">
    <property type="entry name" value="FLGMOTORFLIG"/>
</dbReference>
<proteinExistence type="inferred from homology"/>
<dbReference type="EMBL" id="SWLG01000009">
    <property type="protein sequence ID" value="TLS36630.1"/>
    <property type="molecule type" value="Genomic_DNA"/>
</dbReference>
<feature type="domain" description="Flagellar motor switch protein FliG N-terminal" evidence="12">
    <location>
        <begin position="8"/>
        <end position="110"/>
    </location>
</feature>
<keyword evidence="14" id="KW-1185">Reference proteome</keyword>
<dbReference type="Gene3D" id="1.10.220.30">
    <property type="match status" value="3"/>
</dbReference>
<comment type="subcellular location">
    <subcellularLocation>
        <location evidence="1">Bacterial flagellum basal body</location>
    </subcellularLocation>
    <subcellularLocation>
        <location evidence="2">Cell membrane</location>
        <topology evidence="2">Peripheral membrane protein</topology>
        <orientation evidence="2">Cytoplasmic side</orientation>
    </subcellularLocation>
</comment>
<dbReference type="RefSeq" id="WP_138127325.1">
    <property type="nucleotide sequence ID" value="NZ_SWLG01000009.1"/>
</dbReference>
<dbReference type="AlphaFoldDB" id="A0A5R9F2C3"/>
<keyword evidence="13" id="KW-0969">Cilium</keyword>
<dbReference type="Proteomes" id="UP000308230">
    <property type="component" value="Unassembled WGS sequence"/>
</dbReference>
<evidence type="ECO:0000256" key="3">
    <source>
        <dbReference type="ARBA" id="ARBA00010299"/>
    </source>
</evidence>
<keyword evidence="13" id="KW-0966">Cell projection</keyword>
<dbReference type="OrthoDB" id="9780302at2"/>
<dbReference type="GO" id="GO:0006935">
    <property type="term" value="P:chemotaxis"/>
    <property type="evidence" value="ECO:0007669"/>
    <property type="project" value="UniProtKB-KW"/>
</dbReference>
<keyword evidence="9" id="KW-0975">Bacterial flagellum</keyword>
<organism evidence="13 14">
    <name type="scientific">Exobacillus caeni</name>
    <dbReference type="NCBI Taxonomy" id="2574798"/>
    <lineage>
        <taxon>Bacteria</taxon>
        <taxon>Bacillati</taxon>
        <taxon>Bacillota</taxon>
        <taxon>Bacilli</taxon>
        <taxon>Bacillales</taxon>
        <taxon>Guptibacillaceae</taxon>
        <taxon>Exobacillus</taxon>
    </lineage>
</organism>
<sequence length="337" mass="37772">MEEKVKKFNGMQKAAVLLTSLGPDASVQAFKLMSEREIDKLTLEIAELKKVEKEDRDSVLEEFHQMMLAKDYMSTGGIDYAAGILEKALGGKKSKEVMDRLKSTLKVKPFAFAQKSNPEQILNVLQQEHPQTIALVLSYLDASQSSKILSQLPQEQQADIARRIALMDSTSPEVIAQLEQIIEDKLNASGSRDYNATGGVESIVQVLSGVDRTTERTILSALEENDPKLAEEIKNRMFVFEDIVTLDDRAIRQVISEVEDEDLAVALKVASDDVRDVIFRNMSSRRVETLQEDIEHMGPIRLREVEEAQSRIVMVIRQLEEKGDIVIARGGEDEVVV</sequence>
<dbReference type="Pfam" id="PF14841">
    <property type="entry name" value="FliG_M"/>
    <property type="match status" value="1"/>
</dbReference>
<dbReference type="InterPro" id="IPR023087">
    <property type="entry name" value="Flg_Motor_Flig_C"/>
</dbReference>
<gene>
    <name evidence="13" type="primary">fliG</name>
    <name evidence="13" type="ORF">FCL54_14000</name>
</gene>
<evidence type="ECO:0000259" key="10">
    <source>
        <dbReference type="Pfam" id="PF01706"/>
    </source>
</evidence>
<evidence type="ECO:0000256" key="1">
    <source>
        <dbReference type="ARBA" id="ARBA00004117"/>
    </source>
</evidence>
<keyword evidence="7" id="KW-0283">Flagellar rotation</keyword>
<dbReference type="PANTHER" id="PTHR30534:SF0">
    <property type="entry name" value="FLAGELLAR MOTOR SWITCH PROTEIN FLIG"/>
    <property type="match status" value="1"/>
</dbReference>